<keyword evidence="10" id="KW-1185">Reference proteome</keyword>
<reference evidence="10" key="1">
    <citation type="submission" date="2016-06" db="EMBL/GenBank/DDBJ databases">
        <authorList>
            <person name="Varghese N."/>
            <person name="Submissions Spin"/>
        </authorList>
    </citation>
    <scope>NUCLEOTIDE SEQUENCE [LARGE SCALE GENOMIC DNA]</scope>
    <source>
        <strain evidence="10">DSM 44814</strain>
    </source>
</reference>
<dbReference type="PANTHER" id="PTHR30193">
    <property type="entry name" value="ABC TRANSPORTER PERMEASE PROTEIN"/>
    <property type="match status" value="1"/>
</dbReference>
<evidence type="ECO:0000256" key="5">
    <source>
        <dbReference type="ARBA" id="ARBA00022989"/>
    </source>
</evidence>
<keyword evidence="3" id="KW-1003">Cell membrane</keyword>
<evidence type="ECO:0000256" key="4">
    <source>
        <dbReference type="ARBA" id="ARBA00022692"/>
    </source>
</evidence>
<dbReference type="RefSeq" id="WP_091121433.1">
    <property type="nucleotide sequence ID" value="NZ_FMHY01000002.1"/>
</dbReference>
<feature type="transmembrane region" description="Helical" evidence="7">
    <location>
        <begin position="217"/>
        <end position="240"/>
    </location>
</feature>
<evidence type="ECO:0000256" key="1">
    <source>
        <dbReference type="ARBA" id="ARBA00004651"/>
    </source>
</evidence>
<keyword evidence="4 7" id="KW-0812">Transmembrane</keyword>
<dbReference type="Gene3D" id="1.10.3720.10">
    <property type="entry name" value="MetI-like"/>
    <property type="match status" value="1"/>
</dbReference>
<accession>A0A1C6V3E4</accession>
<feature type="transmembrane region" description="Helical" evidence="7">
    <location>
        <begin position="71"/>
        <end position="94"/>
    </location>
</feature>
<proteinExistence type="inferred from homology"/>
<comment type="similarity">
    <text evidence="7">Belongs to the binding-protein-dependent transport system permease family.</text>
</comment>
<evidence type="ECO:0000259" key="8">
    <source>
        <dbReference type="PROSITE" id="PS50928"/>
    </source>
</evidence>
<feature type="transmembrane region" description="Helical" evidence="7">
    <location>
        <begin position="163"/>
        <end position="183"/>
    </location>
</feature>
<keyword evidence="5 7" id="KW-1133">Transmembrane helix</keyword>
<dbReference type="CDD" id="cd06261">
    <property type="entry name" value="TM_PBP2"/>
    <property type="match status" value="1"/>
</dbReference>
<evidence type="ECO:0000256" key="6">
    <source>
        <dbReference type="ARBA" id="ARBA00023136"/>
    </source>
</evidence>
<dbReference type="InterPro" id="IPR051393">
    <property type="entry name" value="ABC_transporter_permease"/>
</dbReference>
<dbReference type="SUPFAM" id="SSF161098">
    <property type="entry name" value="MetI-like"/>
    <property type="match status" value="1"/>
</dbReference>
<dbReference type="InterPro" id="IPR035906">
    <property type="entry name" value="MetI-like_sf"/>
</dbReference>
<dbReference type="GO" id="GO:0055085">
    <property type="term" value="P:transmembrane transport"/>
    <property type="evidence" value="ECO:0007669"/>
    <property type="project" value="InterPro"/>
</dbReference>
<evidence type="ECO:0000256" key="3">
    <source>
        <dbReference type="ARBA" id="ARBA00022475"/>
    </source>
</evidence>
<dbReference type="STRING" id="227316.GA0070604_4341"/>
<dbReference type="OrthoDB" id="9782326at2"/>
<dbReference type="Proteomes" id="UP000199696">
    <property type="component" value="Unassembled WGS sequence"/>
</dbReference>
<keyword evidence="6 7" id="KW-0472">Membrane</keyword>
<evidence type="ECO:0000313" key="9">
    <source>
        <dbReference type="EMBL" id="SCL60644.1"/>
    </source>
</evidence>
<evidence type="ECO:0000313" key="10">
    <source>
        <dbReference type="Proteomes" id="UP000199696"/>
    </source>
</evidence>
<feature type="transmembrane region" description="Helical" evidence="7">
    <location>
        <begin position="114"/>
        <end position="136"/>
    </location>
</feature>
<dbReference type="GO" id="GO:0005886">
    <property type="term" value="C:plasma membrane"/>
    <property type="evidence" value="ECO:0007669"/>
    <property type="project" value="UniProtKB-SubCell"/>
</dbReference>
<protein>
    <submittedName>
        <fullName evidence="9">N-acetylglucosamine transport system permease protein</fullName>
    </submittedName>
</protein>
<evidence type="ECO:0000256" key="7">
    <source>
        <dbReference type="RuleBase" id="RU363032"/>
    </source>
</evidence>
<feature type="transmembrane region" description="Helical" evidence="7">
    <location>
        <begin position="271"/>
        <end position="293"/>
    </location>
</feature>
<dbReference type="PANTHER" id="PTHR30193:SF41">
    <property type="entry name" value="DIACETYLCHITOBIOSE UPTAKE SYSTEM PERMEASE PROTEIN NGCF"/>
    <property type="match status" value="1"/>
</dbReference>
<organism evidence="9 10">
    <name type="scientific">Micromonospora eburnea</name>
    <dbReference type="NCBI Taxonomy" id="227316"/>
    <lineage>
        <taxon>Bacteria</taxon>
        <taxon>Bacillati</taxon>
        <taxon>Actinomycetota</taxon>
        <taxon>Actinomycetes</taxon>
        <taxon>Micromonosporales</taxon>
        <taxon>Micromonosporaceae</taxon>
        <taxon>Micromonospora</taxon>
    </lineage>
</organism>
<dbReference type="EMBL" id="FMHY01000002">
    <property type="protein sequence ID" value="SCL60644.1"/>
    <property type="molecule type" value="Genomic_DNA"/>
</dbReference>
<sequence length="303" mass="33104">MRHGRYPFIAGFLAIPVAIYVTFVIGPYAQAFYLATTNWRGVSANPKFIGLENFERLLSDDIFWKAIRHHVVLLLAVPLLTIAIALFFAFMLNVGGGSRGGVMTGVWGSKFYRVVFFFPQILAVVIVGVIFSRVYAPDDSGLLNGALGLFGVDPVLFMANPKIALWSIVGVLVWQAVGFYVVLFSAGMSSVPKDIYEAAVIDGAGRAAMFFRITLPLLWDTLQVAWVYLGIAAFDAFAIVQVLSVDQGGPDGATTVLGMEIYRNAFSYSQFGYASAMGVALFFLTITFAALTLRVSRRDTIEL</sequence>
<keyword evidence="2 7" id="KW-0813">Transport</keyword>
<dbReference type="Pfam" id="PF00528">
    <property type="entry name" value="BPD_transp_1"/>
    <property type="match status" value="1"/>
</dbReference>
<name>A0A1C6V3E4_9ACTN</name>
<gene>
    <name evidence="9" type="ORF">GA0070604_4341</name>
</gene>
<feature type="transmembrane region" description="Helical" evidence="7">
    <location>
        <begin position="7"/>
        <end position="29"/>
    </location>
</feature>
<comment type="subcellular location">
    <subcellularLocation>
        <location evidence="1 7">Cell membrane</location>
        <topology evidence="1 7">Multi-pass membrane protein</topology>
    </subcellularLocation>
</comment>
<evidence type="ECO:0000256" key="2">
    <source>
        <dbReference type="ARBA" id="ARBA00022448"/>
    </source>
</evidence>
<dbReference type="AlphaFoldDB" id="A0A1C6V3E4"/>
<dbReference type="InterPro" id="IPR000515">
    <property type="entry name" value="MetI-like"/>
</dbReference>
<dbReference type="PROSITE" id="PS50928">
    <property type="entry name" value="ABC_TM1"/>
    <property type="match status" value="1"/>
</dbReference>
<feature type="domain" description="ABC transmembrane type-1" evidence="8">
    <location>
        <begin position="67"/>
        <end position="292"/>
    </location>
</feature>